<dbReference type="PANTHER" id="PTHR10788">
    <property type="entry name" value="TREHALOSE-6-PHOSPHATE SYNTHASE"/>
    <property type="match status" value="1"/>
</dbReference>
<evidence type="ECO:0000256" key="1">
    <source>
        <dbReference type="ARBA" id="ARBA00008799"/>
    </source>
</evidence>
<sequence>MWTKESLKELIHDKLKDYLFIVASNREPYVHKYSREKIVHFQPASGVVSALDPVLRTCNGIWVAHGSGDADRKVVDDKGRLKVPPDDPKYTLKRVWMNKAEESGYYYGFANESLWPLCHIVYTKPKFSESDWNYYKLINERFAKAILEETDGKEAFIFLQDYHLTLVPKIIKEANPKVKVALFWHIPWPNPEVFRICPWKKEILEGLLGADLLGFHLHYHVDNFLETINQNLEAKVDKVASSVIYGGIETLVRPYPISIDSEKISEEASSKEIKKDIERIKEELGITSELIGIGTDRIDYTKGILEKFMAIDRFLEKYPEFQGRFVYIQIGSLSRIHLDTYKNLNDEINSLVERINWKYSSDSWAPIIFIRKYFTPRELLSIYRMANICLVSSLHDGMNLVAKEYVAACPENKGMLVLSQFTGAARELTDAITFNPFTPEECAEALKQALTLPEKERKNRMKKMKAAVAENNIYRWSAKIIQALLRLS</sequence>
<dbReference type="CDD" id="cd03788">
    <property type="entry name" value="GT20_TPS"/>
    <property type="match status" value="1"/>
</dbReference>
<protein>
    <submittedName>
        <fullName evidence="2">Alpha,alpha-trehalose-phosphate synthase</fullName>
    </submittedName>
</protein>
<organism evidence="2 3">
    <name type="scientific">candidate division WOR-1 bacterium DG_54_3</name>
    <dbReference type="NCBI Taxonomy" id="1703775"/>
    <lineage>
        <taxon>Bacteria</taxon>
        <taxon>Bacillati</taxon>
        <taxon>Saganbacteria</taxon>
    </lineage>
</organism>
<dbReference type="EMBL" id="LIZX01000023">
    <property type="protein sequence ID" value="KPJ69503.1"/>
    <property type="molecule type" value="Genomic_DNA"/>
</dbReference>
<proteinExistence type="inferred from homology"/>
<dbReference type="Gene3D" id="3.40.50.2000">
    <property type="entry name" value="Glycogen Phosphorylase B"/>
    <property type="match status" value="2"/>
</dbReference>
<comment type="caution">
    <text evidence="2">The sequence shown here is derived from an EMBL/GenBank/DDBJ whole genome shotgun (WGS) entry which is preliminary data.</text>
</comment>
<dbReference type="Proteomes" id="UP000051861">
    <property type="component" value="Unassembled WGS sequence"/>
</dbReference>
<dbReference type="PANTHER" id="PTHR10788:SF106">
    <property type="entry name" value="BCDNA.GH08860"/>
    <property type="match status" value="1"/>
</dbReference>
<evidence type="ECO:0000313" key="3">
    <source>
        <dbReference type="Proteomes" id="UP000051861"/>
    </source>
</evidence>
<evidence type="ECO:0000313" key="2">
    <source>
        <dbReference type="EMBL" id="KPJ69503.1"/>
    </source>
</evidence>
<dbReference type="GO" id="GO:0003825">
    <property type="term" value="F:alpha,alpha-trehalose-phosphate synthase (UDP-forming) activity"/>
    <property type="evidence" value="ECO:0007669"/>
    <property type="project" value="TreeGrafter"/>
</dbReference>
<name>A0A0S7Y4V6_UNCSA</name>
<dbReference type="PATRIC" id="fig|1703775.3.peg.823"/>
<dbReference type="SUPFAM" id="SSF53756">
    <property type="entry name" value="UDP-Glycosyltransferase/glycogen phosphorylase"/>
    <property type="match status" value="1"/>
</dbReference>
<dbReference type="GO" id="GO:0005992">
    <property type="term" value="P:trehalose biosynthetic process"/>
    <property type="evidence" value="ECO:0007669"/>
    <property type="project" value="InterPro"/>
</dbReference>
<reference evidence="2 3" key="1">
    <citation type="journal article" date="2015" name="Microbiome">
        <title>Genomic resolution of linkages in carbon, nitrogen, and sulfur cycling among widespread estuary sediment bacteria.</title>
        <authorList>
            <person name="Baker B.J."/>
            <person name="Lazar C.S."/>
            <person name="Teske A.P."/>
            <person name="Dick G.J."/>
        </authorList>
    </citation>
    <scope>NUCLEOTIDE SEQUENCE [LARGE SCALE GENOMIC DNA]</scope>
    <source>
        <strain evidence="2">DG_54_3</strain>
    </source>
</reference>
<accession>A0A0S7Y4V6</accession>
<gene>
    <name evidence="2" type="ORF">AMJ44_03660</name>
</gene>
<dbReference type="Pfam" id="PF00982">
    <property type="entry name" value="Glyco_transf_20"/>
    <property type="match status" value="1"/>
</dbReference>
<comment type="similarity">
    <text evidence="1">Belongs to the glycosyltransferase 20 family.</text>
</comment>
<dbReference type="AlphaFoldDB" id="A0A0S7Y4V6"/>
<dbReference type="InterPro" id="IPR001830">
    <property type="entry name" value="Glyco_trans_20"/>
</dbReference>